<keyword evidence="7" id="KW-0472">Membrane</keyword>
<organism evidence="8 9">
    <name type="scientific">Thermus scotoductus</name>
    <dbReference type="NCBI Taxonomy" id="37636"/>
    <lineage>
        <taxon>Bacteria</taxon>
        <taxon>Thermotogati</taxon>
        <taxon>Deinococcota</taxon>
        <taxon>Deinococci</taxon>
        <taxon>Thermales</taxon>
        <taxon>Thermaceae</taxon>
        <taxon>Thermus</taxon>
    </lineage>
</organism>
<evidence type="ECO:0000256" key="2">
    <source>
        <dbReference type="ARBA" id="ARBA00007935"/>
    </source>
</evidence>
<evidence type="ECO:0000256" key="6">
    <source>
        <dbReference type="ARBA" id="ARBA00022989"/>
    </source>
</evidence>
<keyword evidence="5" id="KW-0812">Transmembrane</keyword>
<evidence type="ECO:0000313" key="9">
    <source>
        <dbReference type="Proteomes" id="UP000286928"/>
    </source>
</evidence>
<dbReference type="InterPro" id="IPR037294">
    <property type="entry name" value="ABC_BtuC-like"/>
</dbReference>
<dbReference type="AlphaFoldDB" id="A0A430S6D2"/>
<evidence type="ECO:0000256" key="7">
    <source>
        <dbReference type="ARBA" id="ARBA00023136"/>
    </source>
</evidence>
<comment type="similarity">
    <text evidence="2">Belongs to the binding-protein-dependent transport system permease family. FecCD subfamily.</text>
</comment>
<evidence type="ECO:0000256" key="4">
    <source>
        <dbReference type="ARBA" id="ARBA00022475"/>
    </source>
</evidence>
<keyword evidence="3" id="KW-0813">Transport</keyword>
<protein>
    <submittedName>
        <fullName evidence="8">Iron ABC transporter permease</fullName>
    </submittedName>
</protein>
<evidence type="ECO:0000256" key="5">
    <source>
        <dbReference type="ARBA" id="ARBA00022692"/>
    </source>
</evidence>
<evidence type="ECO:0000256" key="1">
    <source>
        <dbReference type="ARBA" id="ARBA00004651"/>
    </source>
</evidence>
<accession>A0A430S6D2</accession>
<comment type="subcellular location">
    <subcellularLocation>
        <location evidence="1">Cell membrane</location>
        <topology evidence="1">Multi-pass membrane protein</topology>
    </subcellularLocation>
</comment>
<dbReference type="Pfam" id="PF01032">
    <property type="entry name" value="FecCD"/>
    <property type="match status" value="1"/>
</dbReference>
<reference evidence="8 9" key="1">
    <citation type="journal article" date="2019" name="Extremophiles">
        <title>Biogeography of thermophiles and predominance of Thermus scotoductus in domestic water heaters.</title>
        <authorList>
            <person name="Wilpiszeski R.L."/>
            <person name="Zhang Z."/>
            <person name="House C.H."/>
        </authorList>
    </citation>
    <scope>NUCLEOTIDE SEQUENCE [LARGE SCALE GENOMIC DNA]</scope>
    <source>
        <strain evidence="8 9">20_S20</strain>
    </source>
</reference>
<dbReference type="RefSeq" id="WP_153185968.1">
    <property type="nucleotide sequence ID" value="NZ_PEMD01000297.1"/>
</dbReference>
<dbReference type="GO" id="GO:0022857">
    <property type="term" value="F:transmembrane transporter activity"/>
    <property type="evidence" value="ECO:0007669"/>
    <property type="project" value="InterPro"/>
</dbReference>
<name>A0A430S6D2_THESC</name>
<dbReference type="EMBL" id="PEMD01000297">
    <property type="protein sequence ID" value="RTH30396.1"/>
    <property type="molecule type" value="Genomic_DNA"/>
</dbReference>
<dbReference type="InterPro" id="IPR000522">
    <property type="entry name" value="ABC_transptr_permease_BtuC"/>
</dbReference>
<keyword evidence="6" id="KW-1133">Transmembrane helix</keyword>
<evidence type="ECO:0000256" key="3">
    <source>
        <dbReference type="ARBA" id="ARBA00022448"/>
    </source>
</evidence>
<sequence length="72" mass="7533">MTQALPLALKRSLVFLWLVFLLLLALVLGVALGAVSLPVGEVVSALLGLKENPIVTEMRLPRVLGGMLVGAA</sequence>
<dbReference type="Proteomes" id="UP000286928">
    <property type="component" value="Unassembled WGS sequence"/>
</dbReference>
<dbReference type="GO" id="GO:0005886">
    <property type="term" value="C:plasma membrane"/>
    <property type="evidence" value="ECO:0007669"/>
    <property type="project" value="UniProtKB-SubCell"/>
</dbReference>
<comment type="caution">
    <text evidence="8">The sequence shown here is derived from an EMBL/GenBank/DDBJ whole genome shotgun (WGS) entry which is preliminary data.</text>
</comment>
<feature type="non-terminal residue" evidence="8">
    <location>
        <position position="72"/>
    </location>
</feature>
<dbReference type="SUPFAM" id="SSF81345">
    <property type="entry name" value="ABC transporter involved in vitamin B12 uptake, BtuC"/>
    <property type="match status" value="1"/>
</dbReference>
<evidence type="ECO:0000313" key="8">
    <source>
        <dbReference type="EMBL" id="RTH30396.1"/>
    </source>
</evidence>
<proteinExistence type="inferred from homology"/>
<dbReference type="Gene3D" id="1.10.3470.10">
    <property type="entry name" value="ABC transporter involved in vitamin B12 uptake, BtuC"/>
    <property type="match status" value="1"/>
</dbReference>
<gene>
    <name evidence="8" type="ORF">CSW33_10220</name>
</gene>
<keyword evidence="4" id="KW-1003">Cell membrane</keyword>